<organism evidence="1 2">
    <name type="scientific">Vibrio ouci</name>
    <dbReference type="NCBI Taxonomy" id="2499078"/>
    <lineage>
        <taxon>Bacteria</taxon>
        <taxon>Pseudomonadati</taxon>
        <taxon>Pseudomonadota</taxon>
        <taxon>Gammaproteobacteria</taxon>
        <taxon>Vibrionales</taxon>
        <taxon>Vibrionaceae</taxon>
        <taxon>Vibrio</taxon>
    </lineage>
</organism>
<accession>A0A4Y8WE09</accession>
<proteinExistence type="predicted"/>
<evidence type="ECO:0000313" key="2">
    <source>
        <dbReference type="Proteomes" id="UP000297753"/>
    </source>
</evidence>
<sequence length="75" mass="8478">MVGTLDPLCRNTFDNKVCSNGGSKDYREVSRKNHLFSQKKFIFFNPALAWRGVTPNALSLNNHDFAFQSIAIDNV</sequence>
<name>A0A4Y8WE09_9VIBR</name>
<evidence type="ECO:0000313" key="1">
    <source>
        <dbReference type="EMBL" id="TFH90531.1"/>
    </source>
</evidence>
<gene>
    <name evidence="1" type="ORF">ELS82_16695</name>
</gene>
<protein>
    <submittedName>
        <fullName evidence="1">Uncharacterized protein</fullName>
    </submittedName>
</protein>
<dbReference type="OrthoDB" id="5882439at2"/>
<dbReference type="EMBL" id="SATR01000027">
    <property type="protein sequence ID" value="TFH90531.1"/>
    <property type="molecule type" value="Genomic_DNA"/>
</dbReference>
<comment type="caution">
    <text evidence="1">The sequence shown here is derived from an EMBL/GenBank/DDBJ whole genome shotgun (WGS) entry which is preliminary data.</text>
</comment>
<dbReference type="Proteomes" id="UP000297753">
    <property type="component" value="Unassembled WGS sequence"/>
</dbReference>
<reference evidence="1 2" key="1">
    <citation type="submission" date="2019-01" db="EMBL/GenBank/DDBJ databases">
        <title>Vibrio BEI176 sp. nov, a marine bacterium isolated from China: eastern marignal seas.</title>
        <authorList>
            <person name="Li B."/>
        </authorList>
    </citation>
    <scope>NUCLEOTIDE SEQUENCE [LARGE SCALE GENOMIC DNA]</scope>
    <source>
        <strain evidence="1 2">BEI176</strain>
    </source>
</reference>
<keyword evidence="2" id="KW-1185">Reference proteome</keyword>
<dbReference type="AlphaFoldDB" id="A0A4Y8WE09"/>